<dbReference type="EMBL" id="JAEFBK010000008">
    <property type="protein sequence ID" value="KAG7576015.1"/>
    <property type="molecule type" value="Genomic_DNA"/>
</dbReference>
<evidence type="ECO:0000256" key="1">
    <source>
        <dbReference type="SAM" id="MobiDB-lite"/>
    </source>
</evidence>
<dbReference type="Proteomes" id="UP000694240">
    <property type="component" value="Chromosome 8"/>
</dbReference>
<dbReference type="Pfam" id="PF00646">
    <property type="entry name" value="F-box"/>
    <property type="match status" value="1"/>
</dbReference>
<protein>
    <submittedName>
        <fullName evidence="3">F-box-like domain superfamily</fullName>
    </submittedName>
</protein>
<evidence type="ECO:0000313" key="4">
    <source>
        <dbReference type="Proteomes" id="UP000694240"/>
    </source>
</evidence>
<accession>A0A8T2ASP0</accession>
<feature type="region of interest" description="Disordered" evidence="1">
    <location>
        <begin position="1"/>
        <end position="26"/>
    </location>
</feature>
<keyword evidence="4" id="KW-1185">Reference proteome</keyword>
<dbReference type="InterPro" id="IPR017451">
    <property type="entry name" value="F-box-assoc_interact_dom"/>
</dbReference>
<organism evidence="3 4">
    <name type="scientific">Arabidopsis thaliana x Arabidopsis arenosa</name>
    <dbReference type="NCBI Taxonomy" id="1240361"/>
    <lineage>
        <taxon>Eukaryota</taxon>
        <taxon>Viridiplantae</taxon>
        <taxon>Streptophyta</taxon>
        <taxon>Embryophyta</taxon>
        <taxon>Tracheophyta</taxon>
        <taxon>Spermatophyta</taxon>
        <taxon>Magnoliopsida</taxon>
        <taxon>eudicotyledons</taxon>
        <taxon>Gunneridae</taxon>
        <taxon>Pentapetalae</taxon>
        <taxon>rosids</taxon>
        <taxon>malvids</taxon>
        <taxon>Brassicales</taxon>
        <taxon>Brassicaceae</taxon>
        <taxon>Camelineae</taxon>
        <taxon>Arabidopsis</taxon>
    </lineage>
</organism>
<dbReference type="PANTHER" id="PTHR31111">
    <property type="entry name" value="BNAA05G37150D PROTEIN-RELATED"/>
    <property type="match status" value="1"/>
</dbReference>
<dbReference type="PANTHER" id="PTHR31111:SF78">
    <property type="entry name" value="F-BOX ASSOCIATED UBIQUITINATION EFFECTOR FAMILY PROTEIN"/>
    <property type="match status" value="1"/>
</dbReference>
<evidence type="ECO:0000259" key="2">
    <source>
        <dbReference type="SMART" id="SM00256"/>
    </source>
</evidence>
<dbReference type="SMART" id="SM00256">
    <property type="entry name" value="FBOX"/>
    <property type="match status" value="1"/>
</dbReference>
<evidence type="ECO:0000313" key="3">
    <source>
        <dbReference type="EMBL" id="KAG7576015.1"/>
    </source>
</evidence>
<sequence>MRSAMKRVRKEETIGNNGQYSKKQDESHKKDPFSILPLDLIVEILFKLPAAKSIARLVFVSKLWSSIIRGKDFTKLYLTRSFTRPRLLFVVFLNYIPTQFLQSFSQEDPSSDPHHRVNISPHRCHLWSFSPPVRGLICRQNDTTVIIGNPSTGQFLTLPRVKSRRRGLFSFFGYDPVNDEYKVLCMTVLQVRQRRESRVVAEEHQVFTLGAKQKWRRIECNHDHLPPSFTTKGVCINGVVYYYAWIKSEGSLISFDLISEEFNVIKLPEDIRCLVNYNGKIALASHSKLGKLDLWVLEDASKQEWSKVSLLVPSWTDLVVDENLYFKVRGTLSTGELIFTPTRPVRPFYFISFDLKENSAKKVVVEEIGDNFASLEIYFDHVESPMVLSNVS</sequence>
<feature type="domain" description="F-box" evidence="2">
    <location>
        <begin position="36"/>
        <end position="77"/>
    </location>
</feature>
<dbReference type="InterPro" id="IPR001810">
    <property type="entry name" value="F-box_dom"/>
</dbReference>
<dbReference type="NCBIfam" id="TIGR01640">
    <property type="entry name" value="F_box_assoc_1"/>
    <property type="match status" value="1"/>
</dbReference>
<dbReference type="Pfam" id="PF08268">
    <property type="entry name" value="FBA_3"/>
    <property type="match status" value="1"/>
</dbReference>
<name>A0A8T2ASP0_9BRAS</name>
<reference evidence="3 4" key="1">
    <citation type="submission" date="2020-12" db="EMBL/GenBank/DDBJ databases">
        <title>Concerted genomic and epigenomic changes stabilize Arabidopsis allopolyploids.</title>
        <authorList>
            <person name="Chen Z."/>
        </authorList>
    </citation>
    <scope>NUCLEOTIDE SEQUENCE [LARGE SCALE GENOMIC DNA]</scope>
    <source>
        <strain evidence="3">Allo738</strain>
        <tissue evidence="3">Leaf</tissue>
    </source>
</reference>
<dbReference type="InterPro" id="IPR013187">
    <property type="entry name" value="F-box-assoc_dom_typ3"/>
</dbReference>
<proteinExistence type="predicted"/>
<comment type="caution">
    <text evidence="3">The sequence shown here is derived from an EMBL/GenBank/DDBJ whole genome shotgun (WGS) entry which is preliminary data.</text>
</comment>
<gene>
    <name evidence="3" type="ORF">ISN45_Aa03g004540</name>
</gene>
<dbReference type="AlphaFoldDB" id="A0A8T2ASP0"/>